<keyword evidence="2" id="KW-1185">Reference proteome</keyword>
<organism evidence="1 2">
    <name type="scientific">Mycobacterium attenuatum</name>
    <dbReference type="NCBI Taxonomy" id="2341086"/>
    <lineage>
        <taxon>Bacteria</taxon>
        <taxon>Bacillati</taxon>
        <taxon>Actinomycetota</taxon>
        <taxon>Actinomycetes</taxon>
        <taxon>Mycobacteriales</taxon>
        <taxon>Mycobacteriaceae</taxon>
        <taxon>Mycobacterium</taxon>
    </lineage>
</organism>
<evidence type="ECO:0000313" key="2">
    <source>
        <dbReference type="Proteomes" id="UP000273307"/>
    </source>
</evidence>
<evidence type="ECO:0000313" key="1">
    <source>
        <dbReference type="EMBL" id="VBA39910.1"/>
    </source>
</evidence>
<dbReference type="OrthoDB" id="3338463at2"/>
<name>A0A498Q7Y2_9MYCO</name>
<reference evidence="1 2" key="1">
    <citation type="submission" date="2018-09" db="EMBL/GenBank/DDBJ databases">
        <authorList>
            <person name="Tagini F."/>
        </authorList>
    </citation>
    <scope>NUCLEOTIDE SEQUENCE [LARGE SCALE GENOMIC DNA]</scope>
    <source>
        <strain evidence="1 2">MK136</strain>
    </source>
</reference>
<dbReference type="AlphaFoldDB" id="A0A498Q7Y2"/>
<proteinExistence type="predicted"/>
<sequence length="319" mass="34863">MLSASIPARLVDAGVQVVTGDAHSITYRIDGRAVVADLVLAERVPSPAAVLSHVRRHPGRRVLVVCETISDEARSVLLTHLDVDLSVGSTGELVLSGRTYRAPTLGRPHRAASERTWRRRAAERVCVLTRDHLRQRDIAAAIAVSQQAVSKMTEKDPLPDTPMTGAARRELLMKLASEPADSGLVETYWYGMDPVVEQVRSATRLGVELTLPILAGGEVAADVLQPWRVPTRGLVYAKELVDLSEFNLVEATAEEATLTVRVPADTTVWTTASWWLRVSDTQRSDIITVDPVIALQDLSDGADLGDGAPQRLRDWIVHR</sequence>
<protein>
    <submittedName>
        <fullName evidence="1">Uncharacterized protein</fullName>
    </submittedName>
</protein>
<dbReference type="EMBL" id="UPHP01000081">
    <property type="protein sequence ID" value="VBA39910.1"/>
    <property type="molecule type" value="Genomic_DNA"/>
</dbReference>
<gene>
    <name evidence="1" type="ORF">LAUMK136_03229</name>
</gene>
<accession>A0A498Q7Y2</accession>
<dbReference type="Proteomes" id="UP000273307">
    <property type="component" value="Unassembled WGS sequence"/>
</dbReference>